<dbReference type="EMBL" id="AKHW03000635">
    <property type="protein sequence ID" value="KYO45103.1"/>
    <property type="molecule type" value="Genomic_DNA"/>
</dbReference>
<accession>A0A151P7U8</accession>
<evidence type="ECO:0000313" key="1">
    <source>
        <dbReference type="EMBL" id="KYO45103.1"/>
    </source>
</evidence>
<comment type="caution">
    <text evidence="1">The sequence shown here is derived from an EMBL/GenBank/DDBJ whole genome shotgun (WGS) entry which is preliminary data.</text>
</comment>
<organism evidence="1 2">
    <name type="scientific">Alligator mississippiensis</name>
    <name type="common">American alligator</name>
    <dbReference type="NCBI Taxonomy" id="8496"/>
    <lineage>
        <taxon>Eukaryota</taxon>
        <taxon>Metazoa</taxon>
        <taxon>Chordata</taxon>
        <taxon>Craniata</taxon>
        <taxon>Vertebrata</taxon>
        <taxon>Euteleostomi</taxon>
        <taxon>Archelosauria</taxon>
        <taxon>Archosauria</taxon>
        <taxon>Crocodylia</taxon>
        <taxon>Alligatoridae</taxon>
        <taxon>Alligatorinae</taxon>
        <taxon>Alligator</taxon>
    </lineage>
</organism>
<name>A0A151P7U8_ALLMI</name>
<protein>
    <submittedName>
        <fullName evidence="1">Uncharacterized protein</fullName>
    </submittedName>
</protein>
<evidence type="ECO:0000313" key="2">
    <source>
        <dbReference type="Proteomes" id="UP000050525"/>
    </source>
</evidence>
<sequence length="78" mass="9062">MMKQRRWRVRKKPMQPIHHLLLPRPKNMLDLLASAVAAMDLFSNHCDTWPPGTAPQSHYSRALQRFSQQAVMALRNLA</sequence>
<keyword evidence="2" id="KW-1185">Reference proteome</keyword>
<gene>
    <name evidence="1" type="ORF">Y1Q_0007397</name>
</gene>
<proteinExistence type="predicted"/>
<dbReference type="Proteomes" id="UP000050525">
    <property type="component" value="Unassembled WGS sequence"/>
</dbReference>
<dbReference type="AlphaFoldDB" id="A0A151P7U8"/>
<reference evidence="1 2" key="1">
    <citation type="journal article" date="2012" name="Genome Biol.">
        <title>Sequencing three crocodilian genomes to illuminate the evolution of archosaurs and amniotes.</title>
        <authorList>
            <person name="St John J.A."/>
            <person name="Braun E.L."/>
            <person name="Isberg S.R."/>
            <person name="Miles L.G."/>
            <person name="Chong A.Y."/>
            <person name="Gongora J."/>
            <person name="Dalzell P."/>
            <person name="Moran C."/>
            <person name="Bed'hom B."/>
            <person name="Abzhanov A."/>
            <person name="Burgess S.C."/>
            <person name="Cooksey A.M."/>
            <person name="Castoe T.A."/>
            <person name="Crawford N.G."/>
            <person name="Densmore L.D."/>
            <person name="Drew J.C."/>
            <person name="Edwards S.V."/>
            <person name="Faircloth B.C."/>
            <person name="Fujita M.K."/>
            <person name="Greenwold M.J."/>
            <person name="Hoffmann F.G."/>
            <person name="Howard J.M."/>
            <person name="Iguchi T."/>
            <person name="Janes D.E."/>
            <person name="Khan S.Y."/>
            <person name="Kohno S."/>
            <person name="de Koning A.J."/>
            <person name="Lance S.L."/>
            <person name="McCarthy F.M."/>
            <person name="McCormack J.E."/>
            <person name="Merchant M.E."/>
            <person name="Peterson D.G."/>
            <person name="Pollock D.D."/>
            <person name="Pourmand N."/>
            <person name="Raney B.J."/>
            <person name="Roessler K.A."/>
            <person name="Sanford J.R."/>
            <person name="Sawyer R.H."/>
            <person name="Schmidt C.J."/>
            <person name="Triplett E.W."/>
            <person name="Tuberville T.D."/>
            <person name="Venegas-Anaya M."/>
            <person name="Howard J.T."/>
            <person name="Jarvis E.D."/>
            <person name="Guillette L.J.Jr."/>
            <person name="Glenn T.C."/>
            <person name="Green R.E."/>
            <person name="Ray D.A."/>
        </authorList>
    </citation>
    <scope>NUCLEOTIDE SEQUENCE [LARGE SCALE GENOMIC DNA]</scope>
    <source>
        <strain evidence="1">KSC_2009_1</strain>
    </source>
</reference>